<dbReference type="EMBL" id="LN891053">
    <property type="protein sequence ID" value="CUS10226.1"/>
    <property type="molecule type" value="Genomic_DNA"/>
</dbReference>
<dbReference type="InterPro" id="IPR052980">
    <property type="entry name" value="Crinkler_effector"/>
</dbReference>
<evidence type="ECO:0000313" key="1">
    <source>
        <dbReference type="EMBL" id="CUS10226.1"/>
    </source>
</evidence>
<dbReference type="AlphaFoldDB" id="A0A292PRS0"/>
<dbReference type="Proteomes" id="UP001412239">
    <property type="component" value="Unassembled WGS sequence"/>
</dbReference>
<sequence length="596" mass="67033">MEDLYHELWGNQSPRITDFTVPVPEVQYSPLPGFGIGLHPDEVNQFLPPKVLASTEHVFNVLRVNSILPCGRNRLLVRKQFEIIESHLQHAASTKWNNTDPSTGDPQCGTNLDYKVSGQPGIGKSYFLSYLLARRLQMCQPTVYRRSDDQCFLFDEGTAGQEVSASILFQLTEDKKREIWILTDSIMCNPSWLLWDHSWFVVMGSLPAKVNQSTRWEKGRNSAVYYVDNWKWGEILAGFSPSWLTKRVENRIAYARHPTPNEVVKLYTMFVCLGPVARTCLEIIATDSQSNYNDSLRVYLGQIDREIYHFISSGGLSIMDDSVNQESSHKISLMVPSADSRTCTTQITTRWIAHKIFEVAHQQSQRDCFQLYKYLSSQPQLRSAASWFFEGYAHDWLGHGGYFSADKLPILDKPSSILEFRIVGSQSAPLNYFTTPADLAKQVCGEGHHGIKVGVIGKYFLPRSCNNESLDGLAFSHSDTLILFQMTLAKSHSIKPAGVKDLLDLLPNTISNIQLVFVVPHERIGSYTSLQTVLSPDSVRPQGPPVTIEQFRLSFTEDMMKATVVNGPFVSHPKAQFIGGCTSDDDTKHSPLPGIN</sequence>
<gene>
    <name evidence="1" type="ORF">GSTUAT00005681001</name>
</gene>
<keyword evidence="2" id="KW-1185">Reference proteome</keyword>
<reference evidence="1" key="1">
    <citation type="submission" date="2015-10" db="EMBL/GenBank/DDBJ databases">
        <authorList>
            <person name="Regsiter A."/>
            <person name="william w."/>
        </authorList>
    </citation>
    <scope>NUCLEOTIDE SEQUENCE</scope>
    <source>
        <strain evidence="1">Montdore</strain>
    </source>
</reference>
<accession>A0A292PRS0</accession>
<dbReference type="PANTHER" id="PTHR33129:SF1">
    <property type="entry name" value="ATP-BINDING PROTEIN"/>
    <property type="match status" value="1"/>
</dbReference>
<dbReference type="PANTHER" id="PTHR33129">
    <property type="entry name" value="PROTEIN KINASE DOMAIN-CONTAINING PROTEIN-RELATED"/>
    <property type="match status" value="1"/>
</dbReference>
<proteinExistence type="predicted"/>
<organism evidence="1 2">
    <name type="scientific">Tuber aestivum</name>
    <name type="common">summer truffle</name>
    <dbReference type="NCBI Taxonomy" id="59557"/>
    <lineage>
        <taxon>Eukaryota</taxon>
        <taxon>Fungi</taxon>
        <taxon>Dikarya</taxon>
        <taxon>Ascomycota</taxon>
        <taxon>Pezizomycotina</taxon>
        <taxon>Pezizomycetes</taxon>
        <taxon>Pezizales</taxon>
        <taxon>Tuberaceae</taxon>
        <taxon>Tuber</taxon>
    </lineage>
</organism>
<name>A0A292PRS0_9PEZI</name>
<evidence type="ECO:0000313" key="2">
    <source>
        <dbReference type="Proteomes" id="UP001412239"/>
    </source>
</evidence>
<protein>
    <submittedName>
        <fullName evidence="1">Uncharacterized protein</fullName>
    </submittedName>
</protein>